<proteinExistence type="predicted"/>
<sequence length="29" mass="3469">MTLWVKSLCIYSFVICSDFLLFCFFDLLT</sequence>
<protein>
    <submittedName>
        <fullName evidence="2">Uncharacterized protein</fullName>
    </submittedName>
</protein>
<keyword evidence="1" id="KW-0472">Membrane</keyword>
<feature type="transmembrane region" description="Helical" evidence="1">
    <location>
        <begin position="7"/>
        <end position="28"/>
    </location>
</feature>
<evidence type="ECO:0000256" key="1">
    <source>
        <dbReference type="SAM" id="Phobius"/>
    </source>
</evidence>
<name>A0A2P2P493_RHIMU</name>
<dbReference type="EMBL" id="GGEC01069015">
    <property type="protein sequence ID" value="MBX49499.1"/>
    <property type="molecule type" value="Transcribed_RNA"/>
</dbReference>
<evidence type="ECO:0000313" key="2">
    <source>
        <dbReference type="EMBL" id="MBX49499.1"/>
    </source>
</evidence>
<keyword evidence="1" id="KW-1133">Transmembrane helix</keyword>
<dbReference type="AlphaFoldDB" id="A0A2P2P493"/>
<organism evidence="2">
    <name type="scientific">Rhizophora mucronata</name>
    <name type="common">Asiatic mangrove</name>
    <dbReference type="NCBI Taxonomy" id="61149"/>
    <lineage>
        <taxon>Eukaryota</taxon>
        <taxon>Viridiplantae</taxon>
        <taxon>Streptophyta</taxon>
        <taxon>Embryophyta</taxon>
        <taxon>Tracheophyta</taxon>
        <taxon>Spermatophyta</taxon>
        <taxon>Magnoliopsida</taxon>
        <taxon>eudicotyledons</taxon>
        <taxon>Gunneridae</taxon>
        <taxon>Pentapetalae</taxon>
        <taxon>rosids</taxon>
        <taxon>fabids</taxon>
        <taxon>Malpighiales</taxon>
        <taxon>Rhizophoraceae</taxon>
        <taxon>Rhizophora</taxon>
    </lineage>
</organism>
<keyword evidence="1" id="KW-0812">Transmembrane</keyword>
<accession>A0A2P2P493</accession>
<reference evidence="2" key="1">
    <citation type="submission" date="2018-02" db="EMBL/GenBank/DDBJ databases">
        <title>Rhizophora mucronata_Transcriptome.</title>
        <authorList>
            <person name="Meera S.P."/>
            <person name="Sreeshan A."/>
            <person name="Augustine A."/>
        </authorList>
    </citation>
    <scope>NUCLEOTIDE SEQUENCE</scope>
    <source>
        <tissue evidence="2">Leaf</tissue>
    </source>
</reference>